<feature type="transmembrane region" description="Helical" evidence="2">
    <location>
        <begin position="162"/>
        <end position="184"/>
    </location>
</feature>
<dbReference type="PANTHER" id="PTHR48125">
    <property type="entry name" value="LP07818P1"/>
    <property type="match status" value="1"/>
</dbReference>
<dbReference type="KEGG" id="svt:SVTN_39910"/>
<evidence type="ECO:0000256" key="2">
    <source>
        <dbReference type="SAM" id="Phobius"/>
    </source>
</evidence>
<feature type="transmembrane region" description="Helical" evidence="2">
    <location>
        <begin position="204"/>
        <end position="222"/>
    </location>
</feature>
<evidence type="ECO:0000256" key="1">
    <source>
        <dbReference type="SAM" id="MobiDB-lite"/>
    </source>
</evidence>
<feature type="compositionally biased region" description="Low complexity" evidence="1">
    <location>
        <begin position="715"/>
        <end position="727"/>
    </location>
</feature>
<proteinExistence type="predicted"/>
<keyword evidence="2" id="KW-0472">Membrane</keyword>
<keyword evidence="2" id="KW-1133">Transmembrane helix</keyword>
<feature type="region of interest" description="Disordered" evidence="1">
    <location>
        <begin position="619"/>
        <end position="772"/>
    </location>
</feature>
<feature type="transmembrane region" description="Helical" evidence="2">
    <location>
        <begin position="480"/>
        <end position="500"/>
    </location>
</feature>
<feature type="compositionally biased region" description="Basic residues" evidence="1">
    <location>
        <begin position="728"/>
        <end position="738"/>
    </location>
</feature>
<keyword evidence="3" id="KW-0614">Plasmid</keyword>
<dbReference type="PANTHER" id="PTHR48125:SF12">
    <property type="entry name" value="AT HOOK TRANSCRIPTION FACTOR FAMILY-RELATED"/>
    <property type="match status" value="1"/>
</dbReference>
<dbReference type="Proteomes" id="UP000031774">
    <property type="component" value="Plasmid pSVL1"/>
</dbReference>
<dbReference type="RefSeq" id="WP_041134837.1">
    <property type="nucleotide sequence ID" value="NZ_CP010408.1"/>
</dbReference>
<feature type="compositionally biased region" description="Low complexity" evidence="1">
    <location>
        <begin position="680"/>
        <end position="705"/>
    </location>
</feature>
<evidence type="ECO:0000313" key="3">
    <source>
        <dbReference type="EMBL" id="AJF70368.1"/>
    </source>
</evidence>
<feature type="region of interest" description="Disordered" evidence="1">
    <location>
        <begin position="44"/>
        <end position="71"/>
    </location>
</feature>
<reference evidence="3 4" key="1">
    <citation type="submission" date="2014-12" db="EMBL/GenBank/DDBJ databases">
        <title>Complete genome sequence of Streptomyces vietnamensis strain GIMV4.0001, a genetic manipulable producer of the benzoisochromanequinone antibiotic granaticin.</title>
        <authorList>
            <person name="Deng M.R."/>
            <person name="Guo J."/>
            <person name="Ma L.Y."/>
            <person name="Feng G.D."/>
            <person name="Mo C.Y."/>
            <person name="Zhu H.H."/>
        </authorList>
    </citation>
    <scope>NUCLEOTIDE SEQUENCE [LARGE SCALE GENOMIC DNA]</scope>
    <source>
        <strain evidence="4">GIMV4.0001</strain>
        <plasmid evidence="3 4">pSVL1</plasmid>
    </source>
</reference>
<dbReference type="AlphaFoldDB" id="A0A0B5IL54"/>
<evidence type="ECO:0000313" key="4">
    <source>
        <dbReference type="Proteomes" id="UP000031774"/>
    </source>
</evidence>
<name>A0A0B5IL54_9ACTN</name>
<keyword evidence="4" id="KW-1185">Reference proteome</keyword>
<keyword evidence="2" id="KW-0812">Transmembrane</keyword>
<feature type="compositionally biased region" description="Pro residues" evidence="1">
    <location>
        <begin position="649"/>
        <end position="675"/>
    </location>
</feature>
<feature type="transmembrane region" description="Helical" evidence="2">
    <location>
        <begin position="414"/>
        <end position="435"/>
    </location>
</feature>
<feature type="transmembrane region" description="Helical" evidence="2">
    <location>
        <begin position="228"/>
        <end position="246"/>
    </location>
</feature>
<organism evidence="3 4">
    <name type="scientific">Streptomyces vietnamensis</name>
    <dbReference type="NCBI Taxonomy" id="362257"/>
    <lineage>
        <taxon>Bacteria</taxon>
        <taxon>Bacillati</taxon>
        <taxon>Actinomycetota</taxon>
        <taxon>Actinomycetes</taxon>
        <taxon>Kitasatosporales</taxon>
        <taxon>Streptomycetaceae</taxon>
        <taxon>Streptomyces</taxon>
    </lineage>
</organism>
<gene>
    <name evidence="3" type="ORF">SVTN_39910</name>
</gene>
<sequence>MTARRSPWQRLRLLGAARLRIALLLAALAATVFTLLTALPALAEPSPSPTPTSPSAANPLGPPTPGTRTPTPEELAEIEKILDELNKRVTGTMQEAYLKAEEERLRKLLPDEGGVLAVFNVTDAHNLPISAYTVKSDTGGLTDWDLGIQNLITELCFMITKWVIAFCCWLIAWSLGFGLAKLLLAPVLSVANSLHTQVILQMGLPSLFLSVCALVTVARIFFGDRAKGWGDATLSLLIAALTATLLSSPPQLLLGEQDGAIAAARGLALEVADIILDANPGEREKAPDAEDSASSRALSRPLTNALTDAFIVKPAMLLQYGRVFEGDCAKRYSNTKITQLAYDRALNQQMERLKKFNSYRAWIDPSGAAITDWTLPIAKQWALDHFGNSPMEQFEQRCVQGDVQAAKRASLDKVGGAIFLLVAALIVTVLIAGLAGSFLVAQGRIAWDAVRAEPALVAGLMPGAGRAFLWDWAASVLHSLGQLLASIIGLAVLILIIQAVLDPVQQDWGTELTLRFLAVDIVCIGAIKKRKALTVRSKQVAANFRAKMSAARIGGTHGSVFTPSSTPVAKNQSIARKITRGAVRTAMVGAALASGNPAAAIGYATSSSVSTVALMNRIQSGGKGRGTRPARPAGPQPQPRPGNTGNPGQRPPVPPQPTQPPNPPGSTPANQPPGGPAQNPATSSGPATTTPNQPNPQATQTTRQRAQPRHPAPTQPAASPRQQQLRQRLNRGSRRQPVTRRVISVTPRPSAASLSRNEQWELNRRRRQQGRS</sequence>
<protein>
    <submittedName>
        <fullName evidence="3">Uncharacterized protein</fullName>
    </submittedName>
</protein>
<accession>A0A0B5IL54</accession>
<geneLocation type="plasmid" evidence="3 4">
    <name>pSVL1</name>
</geneLocation>
<dbReference type="HOGENOM" id="CLU_362049_0_0_11"/>
<dbReference type="EMBL" id="CP010408">
    <property type="protein sequence ID" value="AJF70368.1"/>
    <property type="molecule type" value="Genomic_DNA"/>
</dbReference>